<dbReference type="Proteomes" id="UP000653454">
    <property type="component" value="Unassembled WGS sequence"/>
</dbReference>
<dbReference type="AlphaFoldDB" id="A0A8S4DGJ9"/>
<proteinExistence type="predicted"/>
<feature type="region of interest" description="Disordered" evidence="4">
    <location>
        <begin position="226"/>
        <end position="258"/>
    </location>
</feature>
<keyword evidence="1 3" id="KW-0853">WD repeat</keyword>
<feature type="repeat" description="WD" evidence="3">
    <location>
        <begin position="438"/>
        <end position="475"/>
    </location>
</feature>
<sequence>MSKRSHESATQGESREERWLRKLKLYEEKLSAKRSRLAENQQILPPVEGEVQIEEHPEYNEGILAGSQQPTHIEVVLPADTERTAPIDTEAAEFSEMTETTACTSPNCTTCYVIEENMDVSDYDPDLLRELGDEEADPAEFGDDLQADVAARFQRILQDGLNKEEKDGLIKKYPYPKNVPLAKSPTLNPEISVNLAEAWHKKDRPVHSSRSINEFKFKCKRPIVPRKPTAARRPVVPSTSRWAEKCADGPAISEPTASSSVHSAAAAARTAPCRAAARPTGAGAPCPSSTVPPLDESSSLVAQPPQTNYTKQLSNLSMDSRRRGHDLREARIDIISGTSDGEVYIWSLQSKEVLNKICVTSSPIRGACFVESGDRVVTVSEEGEMNVTDLSVSHSVYHKQLPTPISSLCWDGRRVLWLGGGGALLQWNMTEVARVSEQTVHDDSINSIFLDRASRTLVTASKDKTVKVFKLINDS</sequence>
<dbReference type="PANTHER" id="PTHR44019">
    <property type="entry name" value="WD REPEAT-CONTAINING PROTEIN 55"/>
    <property type="match status" value="1"/>
</dbReference>
<dbReference type="EMBL" id="CAJHNJ030000005">
    <property type="protein sequence ID" value="CAG9098185.1"/>
    <property type="molecule type" value="Genomic_DNA"/>
</dbReference>
<evidence type="ECO:0000313" key="6">
    <source>
        <dbReference type="Proteomes" id="UP000653454"/>
    </source>
</evidence>
<keyword evidence="6" id="KW-1185">Reference proteome</keyword>
<reference evidence="5" key="1">
    <citation type="submission" date="2020-11" db="EMBL/GenBank/DDBJ databases">
        <authorList>
            <person name="Whiteford S."/>
        </authorList>
    </citation>
    <scope>NUCLEOTIDE SEQUENCE</scope>
</reference>
<evidence type="ECO:0000256" key="1">
    <source>
        <dbReference type="ARBA" id="ARBA00022574"/>
    </source>
</evidence>
<feature type="compositionally biased region" description="Low complexity" evidence="4">
    <location>
        <begin position="276"/>
        <end position="287"/>
    </location>
</feature>
<gene>
    <name evidence="5" type="ORF">PLXY2_LOCUS2231</name>
</gene>
<dbReference type="InterPro" id="IPR015943">
    <property type="entry name" value="WD40/YVTN_repeat-like_dom_sf"/>
</dbReference>
<dbReference type="InterPro" id="IPR050505">
    <property type="entry name" value="WDR55/POC1"/>
</dbReference>
<organism evidence="5 6">
    <name type="scientific">Plutella xylostella</name>
    <name type="common">Diamondback moth</name>
    <name type="synonym">Plutella maculipennis</name>
    <dbReference type="NCBI Taxonomy" id="51655"/>
    <lineage>
        <taxon>Eukaryota</taxon>
        <taxon>Metazoa</taxon>
        <taxon>Ecdysozoa</taxon>
        <taxon>Arthropoda</taxon>
        <taxon>Hexapoda</taxon>
        <taxon>Insecta</taxon>
        <taxon>Pterygota</taxon>
        <taxon>Neoptera</taxon>
        <taxon>Endopterygota</taxon>
        <taxon>Lepidoptera</taxon>
        <taxon>Glossata</taxon>
        <taxon>Ditrysia</taxon>
        <taxon>Yponomeutoidea</taxon>
        <taxon>Plutellidae</taxon>
        <taxon>Plutella</taxon>
    </lineage>
</organism>
<evidence type="ECO:0000256" key="3">
    <source>
        <dbReference type="PROSITE-ProRule" id="PRU00221"/>
    </source>
</evidence>
<evidence type="ECO:0000256" key="2">
    <source>
        <dbReference type="ARBA" id="ARBA00022737"/>
    </source>
</evidence>
<dbReference type="PROSITE" id="PS50294">
    <property type="entry name" value="WD_REPEATS_REGION"/>
    <property type="match status" value="1"/>
</dbReference>
<feature type="repeat" description="WD" evidence="3">
    <location>
        <begin position="334"/>
        <end position="356"/>
    </location>
</feature>
<name>A0A8S4DGJ9_PLUXY</name>
<protein>
    <submittedName>
        <fullName evidence="5">(diamondback moth) hypothetical protein</fullName>
    </submittedName>
</protein>
<feature type="compositionally biased region" description="Polar residues" evidence="4">
    <location>
        <begin position="288"/>
        <end position="308"/>
    </location>
</feature>
<dbReference type="InterPro" id="IPR001680">
    <property type="entry name" value="WD40_rpt"/>
</dbReference>
<keyword evidence="2" id="KW-0677">Repeat</keyword>
<dbReference type="SMART" id="SM00320">
    <property type="entry name" value="WD40"/>
    <property type="match status" value="2"/>
</dbReference>
<dbReference type="Gene3D" id="2.130.10.10">
    <property type="entry name" value="YVTN repeat-like/Quinoprotein amine dehydrogenase"/>
    <property type="match status" value="1"/>
</dbReference>
<evidence type="ECO:0000256" key="4">
    <source>
        <dbReference type="SAM" id="MobiDB-lite"/>
    </source>
</evidence>
<dbReference type="PANTHER" id="PTHR44019:SF8">
    <property type="entry name" value="POC1 CENTRIOLAR PROTEIN HOMOLOG"/>
    <property type="match status" value="1"/>
</dbReference>
<evidence type="ECO:0000313" key="5">
    <source>
        <dbReference type="EMBL" id="CAG9098185.1"/>
    </source>
</evidence>
<feature type="region of interest" description="Disordered" evidence="4">
    <location>
        <begin position="276"/>
        <end position="308"/>
    </location>
</feature>
<dbReference type="PROSITE" id="PS50082">
    <property type="entry name" value="WD_REPEATS_2"/>
    <property type="match status" value="2"/>
</dbReference>
<comment type="caution">
    <text evidence="5">The sequence shown here is derived from an EMBL/GenBank/DDBJ whole genome shotgun (WGS) entry which is preliminary data.</text>
</comment>
<accession>A0A8S4DGJ9</accession>
<dbReference type="InterPro" id="IPR036322">
    <property type="entry name" value="WD40_repeat_dom_sf"/>
</dbReference>
<dbReference type="SUPFAM" id="SSF50978">
    <property type="entry name" value="WD40 repeat-like"/>
    <property type="match status" value="1"/>
</dbReference>
<dbReference type="Pfam" id="PF00400">
    <property type="entry name" value="WD40"/>
    <property type="match status" value="1"/>
</dbReference>